<reference evidence="1" key="1">
    <citation type="submission" date="2014-09" db="EMBL/GenBank/DDBJ databases">
        <authorList>
            <person name="Magalhaes I.L.F."/>
            <person name="Oliveira U."/>
            <person name="Santos F.R."/>
            <person name="Vidigal T.H.D.A."/>
            <person name="Brescovit A.D."/>
            <person name="Santos A.J."/>
        </authorList>
    </citation>
    <scope>NUCLEOTIDE SEQUENCE</scope>
    <source>
        <tissue evidence="1">Shoot tissue taken approximately 20 cm above the soil surface</tissue>
    </source>
</reference>
<proteinExistence type="predicted"/>
<dbReference type="EMBL" id="GBRH01234817">
    <property type="protein sequence ID" value="JAD63078.1"/>
    <property type="molecule type" value="Transcribed_RNA"/>
</dbReference>
<evidence type="ECO:0000313" key="1">
    <source>
        <dbReference type="EMBL" id="JAD63078.1"/>
    </source>
</evidence>
<accession>A0A0A9BLQ1</accession>
<protein>
    <submittedName>
        <fullName evidence="1">Uncharacterized protein</fullName>
    </submittedName>
</protein>
<name>A0A0A9BLQ1_ARUDO</name>
<dbReference type="AlphaFoldDB" id="A0A0A9BLQ1"/>
<reference evidence="1" key="2">
    <citation type="journal article" date="2015" name="Data Brief">
        <title>Shoot transcriptome of the giant reed, Arundo donax.</title>
        <authorList>
            <person name="Barrero R.A."/>
            <person name="Guerrero F.D."/>
            <person name="Moolhuijzen P."/>
            <person name="Goolsby J.A."/>
            <person name="Tidwell J."/>
            <person name="Bellgard S.E."/>
            <person name="Bellgard M.I."/>
        </authorList>
    </citation>
    <scope>NUCLEOTIDE SEQUENCE</scope>
    <source>
        <tissue evidence="1">Shoot tissue taken approximately 20 cm above the soil surface</tissue>
    </source>
</reference>
<sequence length="56" mass="6511">MESEHDQTGNWQVSILAAGTGQRNFEKRKQILRPYKKLFPANKAVKLFRKNSYVST</sequence>
<organism evidence="1">
    <name type="scientific">Arundo donax</name>
    <name type="common">Giant reed</name>
    <name type="synonym">Donax arundinaceus</name>
    <dbReference type="NCBI Taxonomy" id="35708"/>
    <lineage>
        <taxon>Eukaryota</taxon>
        <taxon>Viridiplantae</taxon>
        <taxon>Streptophyta</taxon>
        <taxon>Embryophyta</taxon>
        <taxon>Tracheophyta</taxon>
        <taxon>Spermatophyta</taxon>
        <taxon>Magnoliopsida</taxon>
        <taxon>Liliopsida</taxon>
        <taxon>Poales</taxon>
        <taxon>Poaceae</taxon>
        <taxon>PACMAD clade</taxon>
        <taxon>Arundinoideae</taxon>
        <taxon>Arundineae</taxon>
        <taxon>Arundo</taxon>
    </lineage>
</organism>